<dbReference type="Proteomes" id="UP001497516">
    <property type="component" value="Chromosome 2"/>
</dbReference>
<keyword evidence="2" id="KW-1185">Reference proteome</keyword>
<organism evidence="1 2">
    <name type="scientific">Linum trigynum</name>
    <dbReference type="NCBI Taxonomy" id="586398"/>
    <lineage>
        <taxon>Eukaryota</taxon>
        <taxon>Viridiplantae</taxon>
        <taxon>Streptophyta</taxon>
        <taxon>Embryophyta</taxon>
        <taxon>Tracheophyta</taxon>
        <taxon>Spermatophyta</taxon>
        <taxon>Magnoliopsida</taxon>
        <taxon>eudicotyledons</taxon>
        <taxon>Gunneridae</taxon>
        <taxon>Pentapetalae</taxon>
        <taxon>rosids</taxon>
        <taxon>fabids</taxon>
        <taxon>Malpighiales</taxon>
        <taxon>Linaceae</taxon>
        <taxon>Linum</taxon>
    </lineage>
</organism>
<gene>
    <name evidence="1" type="ORF">LTRI10_LOCUS14725</name>
</gene>
<evidence type="ECO:0000313" key="1">
    <source>
        <dbReference type="EMBL" id="CAL1372746.1"/>
    </source>
</evidence>
<reference evidence="1 2" key="1">
    <citation type="submission" date="2024-04" db="EMBL/GenBank/DDBJ databases">
        <authorList>
            <person name="Fracassetti M."/>
        </authorList>
    </citation>
    <scope>NUCLEOTIDE SEQUENCE [LARGE SCALE GENOMIC DNA]</scope>
</reference>
<name>A0AAV2DGF7_9ROSI</name>
<protein>
    <submittedName>
        <fullName evidence="1">Uncharacterized protein</fullName>
    </submittedName>
</protein>
<dbReference type="EMBL" id="OZ034815">
    <property type="protein sequence ID" value="CAL1372746.1"/>
    <property type="molecule type" value="Genomic_DNA"/>
</dbReference>
<proteinExistence type="predicted"/>
<dbReference type="AlphaFoldDB" id="A0AAV2DGF7"/>
<accession>A0AAV2DGF7</accession>
<evidence type="ECO:0000313" key="2">
    <source>
        <dbReference type="Proteomes" id="UP001497516"/>
    </source>
</evidence>
<sequence>MGQCGNGEQLRLWGTRYWLLSLLWRISRGVYDGFGLIELGSWLLSLKLLLRIVLGFSLSISPSAGCSVVSLA</sequence>